<proteinExistence type="predicted"/>
<feature type="domain" description="Response regulatory" evidence="1">
    <location>
        <begin position="1"/>
        <end position="91"/>
    </location>
</feature>
<dbReference type="EMBL" id="BARS01009128">
    <property type="protein sequence ID" value="GAF70206.1"/>
    <property type="molecule type" value="Genomic_DNA"/>
</dbReference>
<gene>
    <name evidence="2" type="ORF">S01H1_17229</name>
</gene>
<dbReference type="PROSITE" id="PS50110">
    <property type="entry name" value="RESPONSE_REGULATORY"/>
    <property type="match status" value="1"/>
</dbReference>
<comment type="caution">
    <text evidence="2">The sequence shown here is derived from an EMBL/GenBank/DDBJ whole genome shotgun (WGS) entry which is preliminary data.</text>
</comment>
<dbReference type="AlphaFoldDB" id="X0S4N2"/>
<dbReference type="Gene3D" id="3.40.50.2300">
    <property type="match status" value="1"/>
</dbReference>
<feature type="non-terminal residue" evidence="2">
    <location>
        <position position="1"/>
    </location>
</feature>
<reference evidence="2" key="1">
    <citation type="journal article" date="2014" name="Front. Microbiol.">
        <title>High frequency of phylogenetically diverse reductive dehalogenase-homologous genes in deep subseafloor sedimentary metagenomes.</title>
        <authorList>
            <person name="Kawai M."/>
            <person name="Futagami T."/>
            <person name="Toyoda A."/>
            <person name="Takaki Y."/>
            <person name="Nishi S."/>
            <person name="Hori S."/>
            <person name="Arai W."/>
            <person name="Tsubouchi T."/>
            <person name="Morono Y."/>
            <person name="Uchiyama I."/>
            <person name="Ito T."/>
            <person name="Fujiyama A."/>
            <person name="Inagaki F."/>
            <person name="Takami H."/>
        </authorList>
    </citation>
    <scope>NUCLEOTIDE SEQUENCE</scope>
    <source>
        <strain evidence="2">Expedition CK06-06</strain>
    </source>
</reference>
<evidence type="ECO:0000259" key="1">
    <source>
        <dbReference type="PROSITE" id="PS50110"/>
    </source>
</evidence>
<dbReference type="InterPro" id="IPR011006">
    <property type="entry name" value="CheY-like_superfamily"/>
</dbReference>
<dbReference type="Pfam" id="PF00072">
    <property type="entry name" value="Response_reg"/>
    <property type="match status" value="1"/>
</dbReference>
<organism evidence="2">
    <name type="scientific">marine sediment metagenome</name>
    <dbReference type="NCBI Taxonomy" id="412755"/>
    <lineage>
        <taxon>unclassified sequences</taxon>
        <taxon>metagenomes</taxon>
        <taxon>ecological metagenomes</taxon>
    </lineage>
</organism>
<accession>X0S4N2</accession>
<name>X0S4N2_9ZZZZ</name>
<sequence length="108" mass="11682">YSAPQTENGRAVLSLLAEYKPNLVMFDITIPELDDLEMRDLVKQGSSTPVIMLTAKCEVTTLQDARLLGGDGDANQPLPRQSLLARTGAKLRSALTGHFKRNGTGTPD</sequence>
<dbReference type="SUPFAM" id="SSF52172">
    <property type="entry name" value="CheY-like"/>
    <property type="match status" value="1"/>
</dbReference>
<evidence type="ECO:0000313" key="2">
    <source>
        <dbReference type="EMBL" id="GAF70206.1"/>
    </source>
</evidence>
<dbReference type="GO" id="GO:0000160">
    <property type="term" value="P:phosphorelay signal transduction system"/>
    <property type="evidence" value="ECO:0007669"/>
    <property type="project" value="InterPro"/>
</dbReference>
<protein>
    <recommendedName>
        <fullName evidence="1">Response regulatory domain-containing protein</fullName>
    </recommendedName>
</protein>
<dbReference type="InterPro" id="IPR001789">
    <property type="entry name" value="Sig_transdc_resp-reg_receiver"/>
</dbReference>